<dbReference type="Gene3D" id="3.40.50.10330">
    <property type="entry name" value="Probable inorganic polyphosphate/atp-NAD kinase, domain 1"/>
    <property type="match status" value="1"/>
</dbReference>
<dbReference type="Proteomes" id="UP000198287">
    <property type="component" value="Unassembled WGS sequence"/>
</dbReference>
<dbReference type="Pfam" id="PF00781">
    <property type="entry name" value="DAGK_cat"/>
    <property type="match status" value="1"/>
</dbReference>
<evidence type="ECO:0000313" key="3">
    <source>
        <dbReference type="Proteomes" id="UP000198287"/>
    </source>
</evidence>
<keyword evidence="2" id="KW-0418">Kinase</keyword>
<dbReference type="AlphaFoldDB" id="A0A226ELX7"/>
<dbReference type="PANTHER" id="PTHR12358:SF31">
    <property type="entry name" value="ACYLGLYCEROL KINASE, MITOCHONDRIAL"/>
    <property type="match status" value="1"/>
</dbReference>
<dbReference type="InterPro" id="IPR001206">
    <property type="entry name" value="Diacylglycerol_kinase_cat_dom"/>
</dbReference>
<name>A0A226ELX7_FOLCA</name>
<dbReference type="InterPro" id="IPR050187">
    <property type="entry name" value="Lipid_Phosphate_FormReg"/>
</dbReference>
<sequence>MSKVIRIFRTLRNNWKKSTFAAILGYYGIEYARDWHRNFLMMREYSREALIHGQRPLPAGAKNKHITIFLNPTSGNRKSKAKLEKFAEPLFHLSGFLVNIVRTERIDEARDLAKIIEKTNIIASAGGDGTLFETVTGLLRREDAEEALRRYPLAVIPVGSHNKFAHNLFHNKAGKDYSDPRLIAEAAMAVVKHKIRPQDVMQITISDVDNSLQTPEPEVAAAAEDVTKPKKPFYSVDEISIGKFREAQKIRDEMPSFFPNLFATFLSLYRTPQENFKAEIRYVPACDGCITCVKPKPIVKASTDSPVTFKESNEPSIWSRIFSVFRPQPVHAQTTTEIDAVDNPYVNPECGTWESFCVDTSELNVKVAGNGRLQIQVNKKLDKTDFMIEGLKRRKNASANYAQVIDCQEIEIFPIDGHKYMSIDNEEFEMKPIKVKCLKEKVYFFVP</sequence>
<accession>A0A226ELX7</accession>
<dbReference type="GO" id="GO:0046512">
    <property type="term" value="P:sphingosine biosynthetic process"/>
    <property type="evidence" value="ECO:0007669"/>
    <property type="project" value="TreeGrafter"/>
</dbReference>
<organism evidence="2 3">
    <name type="scientific">Folsomia candida</name>
    <name type="common">Springtail</name>
    <dbReference type="NCBI Taxonomy" id="158441"/>
    <lineage>
        <taxon>Eukaryota</taxon>
        <taxon>Metazoa</taxon>
        <taxon>Ecdysozoa</taxon>
        <taxon>Arthropoda</taxon>
        <taxon>Hexapoda</taxon>
        <taxon>Collembola</taxon>
        <taxon>Entomobryomorpha</taxon>
        <taxon>Isotomoidea</taxon>
        <taxon>Isotomidae</taxon>
        <taxon>Proisotominae</taxon>
        <taxon>Folsomia</taxon>
    </lineage>
</organism>
<dbReference type="GO" id="GO:0001729">
    <property type="term" value="F:ceramide kinase activity"/>
    <property type="evidence" value="ECO:0007669"/>
    <property type="project" value="TreeGrafter"/>
</dbReference>
<dbReference type="SUPFAM" id="SSF111331">
    <property type="entry name" value="NAD kinase/diacylglycerol kinase-like"/>
    <property type="match status" value="1"/>
</dbReference>
<protein>
    <submittedName>
        <fullName evidence="2">Acylglycerol kinase, mitochondrial</fullName>
    </submittedName>
</protein>
<dbReference type="GO" id="GO:0005739">
    <property type="term" value="C:mitochondrion"/>
    <property type="evidence" value="ECO:0007669"/>
    <property type="project" value="TreeGrafter"/>
</dbReference>
<evidence type="ECO:0000313" key="2">
    <source>
        <dbReference type="EMBL" id="OXA58157.1"/>
    </source>
</evidence>
<dbReference type="PANTHER" id="PTHR12358">
    <property type="entry name" value="SPHINGOSINE KINASE"/>
    <property type="match status" value="1"/>
</dbReference>
<dbReference type="GO" id="GO:0004143">
    <property type="term" value="F:ATP-dependent diacylglycerol kinase activity"/>
    <property type="evidence" value="ECO:0007669"/>
    <property type="project" value="TreeGrafter"/>
</dbReference>
<dbReference type="GO" id="GO:0016020">
    <property type="term" value="C:membrane"/>
    <property type="evidence" value="ECO:0007669"/>
    <property type="project" value="TreeGrafter"/>
</dbReference>
<evidence type="ECO:0000259" key="1">
    <source>
        <dbReference type="PROSITE" id="PS50146"/>
    </source>
</evidence>
<dbReference type="OMA" id="VEYEETC"/>
<dbReference type="EMBL" id="LNIX01000003">
    <property type="protein sequence ID" value="OXA58157.1"/>
    <property type="molecule type" value="Genomic_DNA"/>
</dbReference>
<reference evidence="2 3" key="1">
    <citation type="submission" date="2015-12" db="EMBL/GenBank/DDBJ databases">
        <title>The genome of Folsomia candida.</title>
        <authorList>
            <person name="Faddeeva A."/>
            <person name="Derks M.F."/>
            <person name="Anvar Y."/>
            <person name="Smit S."/>
            <person name="Van Straalen N."/>
            <person name="Roelofs D."/>
        </authorList>
    </citation>
    <scope>NUCLEOTIDE SEQUENCE [LARGE SCALE GENOMIC DNA]</scope>
    <source>
        <strain evidence="2 3">VU population</strain>
        <tissue evidence="2">Whole body</tissue>
    </source>
</reference>
<dbReference type="InterPro" id="IPR016064">
    <property type="entry name" value="NAD/diacylglycerol_kinase_sf"/>
</dbReference>
<keyword evidence="2" id="KW-0808">Transferase</keyword>
<keyword evidence="3" id="KW-1185">Reference proteome</keyword>
<dbReference type="GO" id="GO:0046513">
    <property type="term" value="P:ceramide biosynthetic process"/>
    <property type="evidence" value="ECO:0007669"/>
    <property type="project" value="TreeGrafter"/>
</dbReference>
<dbReference type="PROSITE" id="PS50146">
    <property type="entry name" value="DAGK"/>
    <property type="match status" value="1"/>
</dbReference>
<feature type="domain" description="DAGKc" evidence="1">
    <location>
        <begin position="61"/>
        <end position="206"/>
    </location>
</feature>
<dbReference type="STRING" id="158441.A0A226ELX7"/>
<comment type="caution">
    <text evidence="2">The sequence shown here is derived from an EMBL/GenBank/DDBJ whole genome shotgun (WGS) entry which is preliminary data.</text>
</comment>
<gene>
    <name evidence="2" type="ORF">Fcan01_07020</name>
</gene>
<dbReference type="InterPro" id="IPR017438">
    <property type="entry name" value="ATP-NAD_kinase_N"/>
</dbReference>
<proteinExistence type="predicted"/>
<dbReference type="SMART" id="SM00046">
    <property type="entry name" value="DAGKc"/>
    <property type="match status" value="1"/>
</dbReference>
<dbReference type="GO" id="GO:0047620">
    <property type="term" value="F:acylglycerol kinase activity"/>
    <property type="evidence" value="ECO:0007669"/>
    <property type="project" value="TreeGrafter"/>
</dbReference>
<dbReference type="OrthoDB" id="9979394at2759"/>